<dbReference type="AlphaFoldDB" id="A0ABD3HCA7"/>
<evidence type="ECO:0000256" key="1">
    <source>
        <dbReference type="SAM" id="MobiDB-lite"/>
    </source>
</evidence>
<comment type="caution">
    <text evidence="2">The sequence shown here is derived from an EMBL/GenBank/DDBJ whole genome shotgun (WGS) entry which is preliminary data.</text>
</comment>
<sequence length="306" mass="34492">MMRYVTGIQRLCVAEDIFYWANFNIVVEGEQLLVSTVNGNTTSIGAHEIQVAFGADHSEAEEFRAVKMMQKQLRAYRPAEYLPETVETNTNKVLASGQPYEEVLFYREAAPYGPTYYLMSIICELFWCNGRTKRFSTPMVYAYMRSLHGNQTNWSKAILHSLKVEIGNLQRRAQSRESKAPFQVIWAPVLMQLMFAYRRSIFAGTTLEEAEGWVGWTHVKEDKEVTLLDLHTKFPSPITDLPSLRQRVKIPDTSPVAQPASGGSNTDPAMNGAAPTASRKRKNSPVSVVICFIESNSSVYVWSSSV</sequence>
<proteinExistence type="predicted"/>
<evidence type="ECO:0000313" key="3">
    <source>
        <dbReference type="Proteomes" id="UP001633002"/>
    </source>
</evidence>
<dbReference type="EMBL" id="JBJQOH010000004">
    <property type="protein sequence ID" value="KAL3688139.1"/>
    <property type="molecule type" value="Genomic_DNA"/>
</dbReference>
<evidence type="ECO:0000313" key="2">
    <source>
        <dbReference type="EMBL" id="KAL3688139.1"/>
    </source>
</evidence>
<keyword evidence="3" id="KW-1185">Reference proteome</keyword>
<protein>
    <submittedName>
        <fullName evidence="2">Uncharacterized protein</fullName>
    </submittedName>
</protein>
<accession>A0ABD3HCA7</accession>
<reference evidence="2 3" key="1">
    <citation type="submission" date="2024-09" db="EMBL/GenBank/DDBJ databases">
        <title>Chromosome-scale assembly of Riccia sorocarpa.</title>
        <authorList>
            <person name="Paukszto L."/>
        </authorList>
    </citation>
    <scope>NUCLEOTIDE SEQUENCE [LARGE SCALE GENOMIC DNA]</scope>
    <source>
        <strain evidence="2">LP-2024</strain>
        <tissue evidence="2">Aerial parts of the thallus</tissue>
    </source>
</reference>
<dbReference type="Proteomes" id="UP001633002">
    <property type="component" value="Unassembled WGS sequence"/>
</dbReference>
<feature type="region of interest" description="Disordered" evidence="1">
    <location>
        <begin position="252"/>
        <end position="279"/>
    </location>
</feature>
<name>A0ABD3HCA7_9MARC</name>
<organism evidence="2 3">
    <name type="scientific">Riccia sorocarpa</name>
    <dbReference type="NCBI Taxonomy" id="122646"/>
    <lineage>
        <taxon>Eukaryota</taxon>
        <taxon>Viridiplantae</taxon>
        <taxon>Streptophyta</taxon>
        <taxon>Embryophyta</taxon>
        <taxon>Marchantiophyta</taxon>
        <taxon>Marchantiopsida</taxon>
        <taxon>Marchantiidae</taxon>
        <taxon>Marchantiales</taxon>
        <taxon>Ricciaceae</taxon>
        <taxon>Riccia</taxon>
    </lineage>
</organism>
<gene>
    <name evidence="2" type="ORF">R1sor_014448</name>
</gene>